<evidence type="ECO:0000313" key="1">
    <source>
        <dbReference type="EMBL" id="MBM5459076.1"/>
    </source>
</evidence>
<keyword evidence="2" id="KW-1185">Reference proteome</keyword>
<dbReference type="RefSeq" id="WP_203584981.1">
    <property type="nucleotide sequence ID" value="NZ_JACOPV010000009.1"/>
</dbReference>
<proteinExistence type="predicted"/>
<protein>
    <submittedName>
        <fullName evidence="1">Uncharacterized protein</fullName>
    </submittedName>
</protein>
<dbReference type="Proteomes" id="UP000745663">
    <property type="component" value="Unassembled WGS sequence"/>
</dbReference>
<gene>
    <name evidence="1" type="ORF">H8F21_16020</name>
</gene>
<sequence length="195" mass="21814">MTSVSLESYVFDLVQKRAVSKLVHFNVKSELHTAARMMSAAGRWTDDLRVLVQTAKPCKTKRSYVRMVHGVPSPRMFAGRAIHHPEIPAKDLIYFFAGRGLDSLLVDAMPDLSSRDDLATWLTSFSTTRFESQLVNALVALFDTPMYQRNAESVGAHLMLKQIALIGAKIDRLAWMTGQHSMTLANAAPVWRPQV</sequence>
<organism evidence="1 2">
    <name type="scientific">Pseudomonas arcuscaelestis</name>
    <dbReference type="NCBI Taxonomy" id="2710591"/>
    <lineage>
        <taxon>Bacteria</taxon>
        <taxon>Pseudomonadati</taxon>
        <taxon>Pseudomonadota</taxon>
        <taxon>Gammaproteobacteria</taxon>
        <taxon>Pseudomonadales</taxon>
        <taxon>Pseudomonadaceae</taxon>
        <taxon>Pseudomonas</taxon>
    </lineage>
</organism>
<dbReference type="EMBL" id="JACOPV010000009">
    <property type="protein sequence ID" value="MBM5459076.1"/>
    <property type="molecule type" value="Genomic_DNA"/>
</dbReference>
<reference evidence="1 2" key="1">
    <citation type="submission" date="2020-08" db="EMBL/GenBank/DDBJ databases">
        <title>Description of novel Pseudomonas species.</title>
        <authorList>
            <person name="Duman M."/>
            <person name="Mulet M."/>
            <person name="Altun S."/>
            <person name="Saticioglu I.B."/>
            <person name="Lalucat J."/>
            <person name="Garcia-Valdes E."/>
        </authorList>
    </citation>
    <scope>NUCLEOTIDE SEQUENCE [LARGE SCALE GENOMIC DNA]</scope>
    <source>
        <strain evidence="1 2">P66</strain>
    </source>
</reference>
<name>A0ABS2BZM4_9PSED</name>
<evidence type="ECO:0000313" key="2">
    <source>
        <dbReference type="Proteomes" id="UP000745663"/>
    </source>
</evidence>
<comment type="caution">
    <text evidence="1">The sequence shown here is derived from an EMBL/GenBank/DDBJ whole genome shotgun (WGS) entry which is preliminary data.</text>
</comment>
<accession>A0ABS2BZM4</accession>